<comment type="caution">
    <text evidence="2">The sequence shown here is derived from an EMBL/GenBank/DDBJ whole genome shotgun (WGS) entry which is preliminary data.</text>
</comment>
<gene>
    <name evidence="2" type="ORF">J8F10_03685</name>
</gene>
<protein>
    <submittedName>
        <fullName evidence="2">AIPR family protein</fullName>
    </submittedName>
</protein>
<dbReference type="RefSeq" id="WP_210652523.1">
    <property type="nucleotide sequence ID" value="NZ_JAGKQQ010000001.1"/>
</dbReference>
<dbReference type="Pfam" id="PF10592">
    <property type="entry name" value="AIPR"/>
    <property type="match status" value="1"/>
</dbReference>
<proteinExistence type="predicted"/>
<dbReference type="EMBL" id="JAGKQQ010000001">
    <property type="protein sequence ID" value="MBP3954391.1"/>
    <property type="molecule type" value="Genomic_DNA"/>
</dbReference>
<evidence type="ECO:0000259" key="1">
    <source>
        <dbReference type="Pfam" id="PF10592"/>
    </source>
</evidence>
<dbReference type="InterPro" id="IPR018891">
    <property type="entry name" value="AIPR_C"/>
</dbReference>
<sequence length="459" mass="50838">MSVVEKPYEINHVPPRLHRDFEGRVPPAKSGKTDREKENNFLSRALAAFAVHRLSGCGLDEAAASVVDGGGDAGIDAVYHTSTSNTLYVVQSKFIESGRGEPELGDVSKFRDGVDNLLRGIWTAFETNAAWVAILPRVKQYFDDASLRVRAILVYSGINTVSEARLHLFEALEARVNHGEEYFRFASYGLSSVHGWITGADEAAGVDKVELEVLKPGMVTEPFQTVYGQVRIADIAALYATHGAKLVAANIRRYKGLTEVNERIRETLQGEPANFFYLNNGLTAYCQKLDVARTDLANHEKKRVTAKGFSIVNGAQTLGTIHAADATSEGYVFLKIISLERCEDETTFARRITESTNFQNQIGARDFVSLDTQHERIALQLGMDGISYHYKEGDDIPESDATNFNLEDAATALVCLEGDSDCELCAMLLSNRKAVWSPDQVYPKEQPEQTLCQRLFRPE</sequence>
<keyword evidence="3" id="KW-1185">Reference proteome</keyword>
<reference evidence="2 3" key="1">
    <citation type="submission" date="2021-04" db="EMBL/GenBank/DDBJ databases">
        <authorList>
            <person name="Ivanova A."/>
        </authorList>
    </citation>
    <scope>NUCLEOTIDE SEQUENCE [LARGE SCALE GENOMIC DNA]</scope>
    <source>
        <strain evidence="2 3">G18</strain>
    </source>
</reference>
<evidence type="ECO:0000313" key="3">
    <source>
        <dbReference type="Proteomes" id="UP000676565"/>
    </source>
</evidence>
<evidence type="ECO:0000313" key="2">
    <source>
        <dbReference type="EMBL" id="MBP3954391.1"/>
    </source>
</evidence>
<accession>A0ABS5BL07</accession>
<feature type="domain" description="Abortive phage infection protein C-terminal" evidence="1">
    <location>
        <begin position="249"/>
        <end position="399"/>
    </location>
</feature>
<name>A0ABS5BL07_9BACT</name>
<dbReference type="Proteomes" id="UP000676565">
    <property type="component" value="Unassembled WGS sequence"/>
</dbReference>
<organism evidence="2 3">
    <name type="scientific">Gemmata palustris</name>
    <dbReference type="NCBI Taxonomy" id="2822762"/>
    <lineage>
        <taxon>Bacteria</taxon>
        <taxon>Pseudomonadati</taxon>
        <taxon>Planctomycetota</taxon>
        <taxon>Planctomycetia</taxon>
        <taxon>Gemmatales</taxon>
        <taxon>Gemmataceae</taxon>
        <taxon>Gemmata</taxon>
    </lineage>
</organism>